<evidence type="ECO:0008006" key="4">
    <source>
        <dbReference type="Google" id="ProtNLM"/>
    </source>
</evidence>
<reference evidence="3" key="1">
    <citation type="submission" date="2017-09" db="EMBL/GenBank/DDBJ databases">
        <title>Depth-based differentiation of microbial function through sediment-hosted aquifers and enrichment of novel symbionts in the deep terrestrial subsurface.</title>
        <authorList>
            <person name="Probst A.J."/>
            <person name="Ladd B."/>
            <person name="Jarett J.K."/>
            <person name="Geller-Mcgrath D.E."/>
            <person name="Sieber C.M.K."/>
            <person name="Emerson J.B."/>
            <person name="Anantharaman K."/>
            <person name="Thomas B.C."/>
            <person name="Malmstrom R."/>
            <person name="Stieglmeier M."/>
            <person name="Klingl A."/>
            <person name="Woyke T."/>
            <person name="Ryan C.M."/>
            <person name="Banfield J.F."/>
        </authorList>
    </citation>
    <scope>NUCLEOTIDE SEQUENCE [LARGE SCALE GENOMIC DNA]</scope>
</reference>
<evidence type="ECO:0000256" key="1">
    <source>
        <dbReference type="SAM" id="Phobius"/>
    </source>
</evidence>
<keyword evidence="1" id="KW-0472">Membrane</keyword>
<dbReference type="EMBL" id="PFVJ01000005">
    <property type="protein sequence ID" value="PJA90482.1"/>
    <property type="molecule type" value="Genomic_DNA"/>
</dbReference>
<evidence type="ECO:0000313" key="2">
    <source>
        <dbReference type="EMBL" id="PJA90482.1"/>
    </source>
</evidence>
<gene>
    <name evidence="2" type="ORF">CO137_00160</name>
</gene>
<protein>
    <recommendedName>
        <fullName evidence="4">Type II secretion system protein</fullName>
    </recommendedName>
</protein>
<name>A0A2M7Z7S8_9BACT</name>
<organism evidence="2 3">
    <name type="scientific">Candidatus Magasanikbacteria bacterium CG_4_9_14_3_um_filter_32_9</name>
    <dbReference type="NCBI Taxonomy" id="1974644"/>
    <lineage>
        <taxon>Bacteria</taxon>
        <taxon>Candidatus Magasanikiibacteriota</taxon>
    </lineage>
</organism>
<keyword evidence="1" id="KW-0812">Transmembrane</keyword>
<dbReference type="AlphaFoldDB" id="A0A2M7Z7S8"/>
<keyword evidence="1" id="KW-1133">Transmembrane helix</keyword>
<feature type="transmembrane region" description="Helical" evidence="1">
    <location>
        <begin position="12"/>
        <end position="38"/>
    </location>
</feature>
<dbReference type="Proteomes" id="UP000230843">
    <property type="component" value="Unassembled WGS sequence"/>
</dbReference>
<sequence>MQKIIKNKKGFSLVELVLYISVLIILLGSIFLFMGLVFESKAKSQTINEVERQGEFIIRTILQTVRNTNTINSPTVGSSSNSLSINVKNPTNSPTTFALNGTGLVMTEASQTPVILNNNLVEIKNIVFRNVSQPSTTGIIRVEITIAHVNPENQNEFKYEKTFYGSATVRK</sequence>
<comment type="caution">
    <text evidence="2">The sequence shown here is derived from an EMBL/GenBank/DDBJ whole genome shotgun (WGS) entry which is preliminary data.</text>
</comment>
<accession>A0A2M7Z7S8</accession>
<proteinExistence type="predicted"/>
<evidence type="ECO:0000313" key="3">
    <source>
        <dbReference type="Proteomes" id="UP000230843"/>
    </source>
</evidence>